<keyword evidence="1" id="KW-0812">Transmembrane</keyword>
<proteinExistence type="predicted"/>
<organism evidence="2">
    <name type="scientific">Anguilla anguilla</name>
    <name type="common">European freshwater eel</name>
    <name type="synonym">Muraena anguilla</name>
    <dbReference type="NCBI Taxonomy" id="7936"/>
    <lineage>
        <taxon>Eukaryota</taxon>
        <taxon>Metazoa</taxon>
        <taxon>Chordata</taxon>
        <taxon>Craniata</taxon>
        <taxon>Vertebrata</taxon>
        <taxon>Euteleostomi</taxon>
        <taxon>Actinopterygii</taxon>
        <taxon>Neopterygii</taxon>
        <taxon>Teleostei</taxon>
        <taxon>Anguilliformes</taxon>
        <taxon>Anguillidae</taxon>
        <taxon>Anguilla</taxon>
    </lineage>
</organism>
<evidence type="ECO:0000313" key="2">
    <source>
        <dbReference type="EMBL" id="JAH43743.1"/>
    </source>
</evidence>
<dbReference type="EMBL" id="GBXM01064834">
    <property type="protein sequence ID" value="JAH43743.1"/>
    <property type="molecule type" value="Transcribed_RNA"/>
</dbReference>
<name>A0A0E9STA6_ANGAN</name>
<accession>A0A0E9STA6</accession>
<protein>
    <submittedName>
        <fullName evidence="2">Uncharacterized protein</fullName>
    </submittedName>
</protein>
<evidence type="ECO:0000256" key="1">
    <source>
        <dbReference type="SAM" id="Phobius"/>
    </source>
</evidence>
<keyword evidence="1" id="KW-0472">Membrane</keyword>
<sequence>MKISRTESEKNSEIFLNTFLSILFFLTFVYALFCYLPNKYLGFHL</sequence>
<dbReference type="AlphaFoldDB" id="A0A0E9STA6"/>
<keyword evidence="1" id="KW-1133">Transmembrane helix</keyword>
<reference evidence="2" key="1">
    <citation type="submission" date="2014-11" db="EMBL/GenBank/DDBJ databases">
        <authorList>
            <person name="Amaro Gonzalez C."/>
        </authorList>
    </citation>
    <scope>NUCLEOTIDE SEQUENCE</scope>
</reference>
<reference evidence="2" key="2">
    <citation type="journal article" date="2015" name="Fish Shellfish Immunol.">
        <title>Early steps in the European eel (Anguilla anguilla)-Vibrio vulnificus interaction in the gills: Role of the RtxA13 toxin.</title>
        <authorList>
            <person name="Callol A."/>
            <person name="Pajuelo D."/>
            <person name="Ebbesson L."/>
            <person name="Teles M."/>
            <person name="MacKenzie S."/>
            <person name="Amaro C."/>
        </authorList>
    </citation>
    <scope>NUCLEOTIDE SEQUENCE</scope>
</reference>
<feature type="transmembrane region" description="Helical" evidence="1">
    <location>
        <begin position="14"/>
        <end position="36"/>
    </location>
</feature>